<feature type="domain" description="PhoU" evidence="1">
    <location>
        <begin position="18"/>
        <end position="103"/>
    </location>
</feature>
<dbReference type="OrthoDB" id="45908at2"/>
<proteinExistence type="predicted"/>
<dbReference type="GO" id="GO:0030643">
    <property type="term" value="P:intracellular phosphate ion homeostasis"/>
    <property type="evidence" value="ECO:0007669"/>
    <property type="project" value="InterPro"/>
</dbReference>
<dbReference type="PANTHER" id="PTHR42930">
    <property type="entry name" value="PHOSPHATE-SPECIFIC TRANSPORT SYSTEM ACCESSORY PROTEIN PHOU"/>
    <property type="match status" value="1"/>
</dbReference>
<dbReference type="SUPFAM" id="SSF109755">
    <property type="entry name" value="PhoU-like"/>
    <property type="match status" value="1"/>
</dbReference>
<accession>A0A1M5R4N3</accession>
<sequence length="234" mass="27452">MDWILKESIEELKRMVLKEGWLAEALFNQALNALKERDERSARVVLERKNEIKILDMKVREKALIILATMMPMSIDLRIVTGSFVISSYFEMISEKSLEIAEKTLELIKEPQLKPLITIPEMAKYVLIMLRESMRMFADQNIYGAESVCERDNEIDNYLEDVRNELMVYMMENSKYVKRAILLLEIAQNIEEIADQATRIVEVTSYIITGKQYRCFEDKLYTIDTLENNKEENS</sequence>
<dbReference type="AlphaFoldDB" id="A0A1M5R4N3"/>
<evidence type="ECO:0000313" key="3">
    <source>
        <dbReference type="Proteomes" id="UP000242592"/>
    </source>
</evidence>
<organism evidence="2 3">
    <name type="scientific">Thermosipho atlanticus DSM 15807</name>
    <dbReference type="NCBI Taxonomy" id="1123380"/>
    <lineage>
        <taxon>Bacteria</taxon>
        <taxon>Thermotogati</taxon>
        <taxon>Thermotogota</taxon>
        <taxon>Thermotogae</taxon>
        <taxon>Thermotogales</taxon>
        <taxon>Fervidobacteriaceae</taxon>
        <taxon>Thermosipho</taxon>
    </lineage>
</organism>
<protein>
    <submittedName>
        <fullName evidence="2">Phosphate uptake regulator, PhoU</fullName>
    </submittedName>
</protein>
<dbReference type="GO" id="GO:0045936">
    <property type="term" value="P:negative regulation of phosphate metabolic process"/>
    <property type="evidence" value="ECO:0007669"/>
    <property type="project" value="InterPro"/>
</dbReference>
<dbReference type="Proteomes" id="UP000242592">
    <property type="component" value="Unassembled WGS sequence"/>
</dbReference>
<dbReference type="Gene3D" id="1.20.58.220">
    <property type="entry name" value="Phosphate transport system protein phou homolog 2, domain 2"/>
    <property type="match status" value="2"/>
</dbReference>
<gene>
    <name evidence="2" type="ORF">SAMN02745199_0328</name>
</gene>
<evidence type="ECO:0000313" key="2">
    <source>
        <dbReference type="EMBL" id="SHH21161.1"/>
    </source>
</evidence>
<dbReference type="RefSeq" id="WP_073071423.1">
    <property type="nucleotide sequence ID" value="NZ_FQXN01000001.1"/>
</dbReference>
<dbReference type="InterPro" id="IPR028366">
    <property type="entry name" value="PhoU"/>
</dbReference>
<reference evidence="3" key="1">
    <citation type="submission" date="2016-11" db="EMBL/GenBank/DDBJ databases">
        <authorList>
            <person name="Varghese N."/>
            <person name="Submissions S."/>
        </authorList>
    </citation>
    <scope>NUCLEOTIDE SEQUENCE [LARGE SCALE GENOMIC DNA]</scope>
    <source>
        <strain evidence="3">DSM 15807</strain>
    </source>
</reference>
<dbReference type="Pfam" id="PF01895">
    <property type="entry name" value="PhoU"/>
    <property type="match status" value="2"/>
</dbReference>
<dbReference type="InterPro" id="IPR026022">
    <property type="entry name" value="PhoU_dom"/>
</dbReference>
<dbReference type="PANTHER" id="PTHR42930:SF3">
    <property type="entry name" value="PHOSPHATE-SPECIFIC TRANSPORT SYSTEM ACCESSORY PROTEIN PHOU"/>
    <property type="match status" value="1"/>
</dbReference>
<keyword evidence="3" id="KW-1185">Reference proteome</keyword>
<dbReference type="EMBL" id="FQXN01000001">
    <property type="protein sequence ID" value="SHH21161.1"/>
    <property type="molecule type" value="Genomic_DNA"/>
</dbReference>
<feature type="domain" description="PhoU" evidence="1">
    <location>
        <begin position="119"/>
        <end position="203"/>
    </location>
</feature>
<dbReference type="STRING" id="1123380.SAMN02745199_0328"/>
<dbReference type="InterPro" id="IPR038078">
    <property type="entry name" value="PhoU-like_sf"/>
</dbReference>
<evidence type="ECO:0000259" key="1">
    <source>
        <dbReference type="Pfam" id="PF01895"/>
    </source>
</evidence>
<name>A0A1M5R4N3_9BACT</name>